<feature type="compositionally biased region" description="Polar residues" evidence="6">
    <location>
        <begin position="68"/>
        <end position="81"/>
    </location>
</feature>
<accession>A0A210QJ02</accession>
<dbReference type="STRING" id="6573.A0A210QJ02"/>
<gene>
    <name evidence="8" type="ORF">KP79_PYT04514</name>
</gene>
<dbReference type="InterPro" id="IPR018902">
    <property type="entry name" value="CMI2A-C-like_dom"/>
</dbReference>
<reference evidence="8 9" key="1">
    <citation type="journal article" date="2017" name="Nat. Ecol. Evol.">
        <title>Scallop genome provides insights into evolution of bilaterian karyotype and development.</title>
        <authorList>
            <person name="Wang S."/>
            <person name="Zhang J."/>
            <person name="Jiao W."/>
            <person name="Li J."/>
            <person name="Xun X."/>
            <person name="Sun Y."/>
            <person name="Guo X."/>
            <person name="Huan P."/>
            <person name="Dong B."/>
            <person name="Zhang L."/>
            <person name="Hu X."/>
            <person name="Sun X."/>
            <person name="Wang J."/>
            <person name="Zhao C."/>
            <person name="Wang Y."/>
            <person name="Wang D."/>
            <person name="Huang X."/>
            <person name="Wang R."/>
            <person name="Lv J."/>
            <person name="Li Y."/>
            <person name="Zhang Z."/>
            <person name="Liu B."/>
            <person name="Lu W."/>
            <person name="Hui Y."/>
            <person name="Liang J."/>
            <person name="Zhou Z."/>
            <person name="Hou R."/>
            <person name="Li X."/>
            <person name="Liu Y."/>
            <person name="Li H."/>
            <person name="Ning X."/>
            <person name="Lin Y."/>
            <person name="Zhao L."/>
            <person name="Xing Q."/>
            <person name="Dou J."/>
            <person name="Li Y."/>
            <person name="Mao J."/>
            <person name="Guo H."/>
            <person name="Dou H."/>
            <person name="Li T."/>
            <person name="Mu C."/>
            <person name="Jiang W."/>
            <person name="Fu Q."/>
            <person name="Fu X."/>
            <person name="Miao Y."/>
            <person name="Liu J."/>
            <person name="Yu Q."/>
            <person name="Li R."/>
            <person name="Liao H."/>
            <person name="Li X."/>
            <person name="Kong Y."/>
            <person name="Jiang Z."/>
            <person name="Chourrout D."/>
            <person name="Li R."/>
            <person name="Bao Z."/>
        </authorList>
    </citation>
    <scope>NUCLEOTIDE SEQUENCE [LARGE SCALE GENOMIC DNA]</scope>
    <source>
        <strain evidence="8 9">PY_sf001</strain>
    </source>
</reference>
<feature type="region of interest" description="Disordered" evidence="6">
    <location>
        <begin position="61"/>
        <end position="81"/>
    </location>
</feature>
<dbReference type="Proteomes" id="UP000242188">
    <property type="component" value="Unassembled WGS sequence"/>
</dbReference>
<keyword evidence="4" id="KW-0966">Cell projection</keyword>
<dbReference type="AlphaFoldDB" id="A0A210QJ02"/>
<comment type="subcellular location">
    <subcellularLocation>
        <location evidence="1">Cytoplasm</location>
        <location evidence="1">Cytoskeleton</location>
        <location evidence="1">Cilium axoneme</location>
    </subcellularLocation>
</comment>
<comment type="similarity">
    <text evidence="5">Belongs to the CIMIP2 family.</text>
</comment>
<evidence type="ECO:0000256" key="2">
    <source>
        <dbReference type="ARBA" id="ARBA00022490"/>
    </source>
</evidence>
<evidence type="ECO:0000313" key="8">
    <source>
        <dbReference type="EMBL" id="OWF48591.1"/>
    </source>
</evidence>
<dbReference type="PANTHER" id="PTHR22146:SF8">
    <property type="entry name" value="PROTEIN FAM166B"/>
    <property type="match status" value="1"/>
</dbReference>
<keyword evidence="3" id="KW-0206">Cytoskeleton</keyword>
<protein>
    <recommendedName>
        <fullName evidence="7">Ciliary microtubule inner protein 2A-C-like domain-containing protein</fullName>
    </recommendedName>
</protein>
<evidence type="ECO:0000259" key="7">
    <source>
        <dbReference type="Pfam" id="PF10629"/>
    </source>
</evidence>
<feature type="domain" description="Ciliary microtubule inner protein 2A-C-like" evidence="7">
    <location>
        <begin position="268"/>
        <end position="297"/>
    </location>
</feature>
<dbReference type="GO" id="GO:0015630">
    <property type="term" value="C:microtubule cytoskeleton"/>
    <property type="evidence" value="ECO:0007669"/>
    <property type="project" value="UniProtKB-ARBA"/>
</dbReference>
<keyword evidence="9" id="KW-1185">Reference proteome</keyword>
<evidence type="ECO:0000313" key="9">
    <source>
        <dbReference type="Proteomes" id="UP000242188"/>
    </source>
</evidence>
<feature type="domain" description="Ciliary microtubule inner protein 2A-C-like" evidence="7">
    <location>
        <begin position="15"/>
        <end position="56"/>
    </location>
</feature>
<comment type="caution">
    <text evidence="8">The sequence shown here is derived from an EMBL/GenBank/DDBJ whole genome shotgun (WGS) entry which is preliminary data.</text>
</comment>
<evidence type="ECO:0000256" key="5">
    <source>
        <dbReference type="ARBA" id="ARBA00035661"/>
    </source>
</evidence>
<evidence type="ECO:0000256" key="4">
    <source>
        <dbReference type="ARBA" id="ARBA00023273"/>
    </source>
</evidence>
<keyword evidence="2" id="KW-0963">Cytoplasm</keyword>
<name>A0A210QJ02_MIZYE</name>
<dbReference type="EMBL" id="NEDP02003487">
    <property type="protein sequence ID" value="OWF48591.1"/>
    <property type="molecule type" value="Genomic_DNA"/>
</dbReference>
<evidence type="ECO:0000256" key="6">
    <source>
        <dbReference type="SAM" id="MobiDB-lite"/>
    </source>
</evidence>
<evidence type="ECO:0000256" key="3">
    <source>
        <dbReference type="ARBA" id="ARBA00023212"/>
    </source>
</evidence>
<organism evidence="8 9">
    <name type="scientific">Mizuhopecten yessoensis</name>
    <name type="common">Japanese scallop</name>
    <name type="synonym">Patinopecten yessoensis</name>
    <dbReference type="NCBI Taxonomy" id="6573"/>
    <lineage>
        <taxon>Eukaryota</taxon>
        <taxon>Metazoa</taxon>
        <taxon>Spiralia</taxon>
        <taxon>Lophotrochozoa</taxon>
        <taxon>Mollusca</taxon>
        <taxon>Bivalvia</taxon>
        <taxon>Autobranchia</taxon>
        <taxon>Pteriomorphia</taxon>
        <taxon>Pectinida</taxon>
        <taxon>Pectinoidea</taxon>
        <taxon>Pectinidae</taxon>
        <taxon>Mizuhopecten</taxon>
    </lineage>
</organism>
<sequence>MPLPPNGKSILMTPDPFHTPGYGGFCPQFKYQIGETFGRTTSRLLENDAVASSGKLVLADLSKPRPSSEPTHSKSNLLKNRTQSWGDQKLLEKMVPGYTGFIPRSQHFFGNRYAINCRSAISDFEYDHRLHNEKLQDLKLTAELQQGKVLDKDGKPMPAIRSRYFTPLTAVAKEPKPYISANGFQHSKSPYHMDNGNPNKCFMSGYTGFVPRSRGQLGMGYPIITHQGLNEFTNDLKNTKDAMNRDANLRREAPKMTNTKPIYPVESGLVPHYTGHIPGQKFRYGETFGHSTENALTQPPPRELIASI</sequence>
<dbReference type="Pfam" id="PF10629">
    <property type="entry name" value="CMI2B-like"/>
    <property type="match status" value="2"/>
</dbReference>
<dbReference type="PANTHER" id="PTHR22146">
    <property type="entry name" value="CAT EYE SYNDROME CRITICAL REGION PROTEIN 6"/>
    <property type="match status" value="1"/>
</dbReference>
<dbReference type="OrthoDB" id="2019884at2759"/>
<proteinExistence type="inferred from homology"/>
<dbReference type="GO" id="GO:0005930">
    <property type="term" value="C:axoneme"/>
    <property type="evidence" value="ECO:0007669"/>
    <property type="project" value="UniProtKB-SubCell"/>
</dbReference>
<evidence type="ECO:0000256" key="1">
    <source>
        <dbReference type="ARBA" id="ARBA00004430"/>
    </source>
</evidence>